<accession>A0AAE0TYT1</accession>
<evidence type="ECO:0000256" key="1">
    <source>
        <dbReference type="SAM" id="Coils"/>
    </source>
</evidence>
<proteinExistence type="predicted"/>
<feature type="compositionally biased region" description="Polar residues" evidence="2">
    <location>
        <begin position="771"/>
        <end position="783"/>
    </location>
</feature>
<evidence type="ECO:0000313" key="3">
    <source>
        <dbReference type="EMBL" id="KAK3384531.1"/>
    </source>
</evidence>
<protein>
    <submittedName>
        <fullName evidence="3">Uncharacterized protein</fullName>
    </submittedName>
</protein>
<feature type="region of interest" description="Disordered" evidence="2">
    <location>
        <begin position="735"/>
        <end position="783"/>
    </location>
</feature>
<feature type="compositionally biased region" description="Basic and acidic residues" evidence="2">
    <location>
        <begin position="687"/>
        <end position="703"/>
    </location>
</feature>
<keyword evidence="1" id="KW-0175">Coiled coil</keyword>
<feature type="non-terminal residue" evidence="3">
    <location>
        <position position="783"/>
    </location>
</feature>
<feature type="coiled-coil region" evidence="1">
    <location>
        <begin position="319"/>
        <end position="426"/>
    </location>
</feature>
<reference evidence="3" key="2">
    <citation type="submission" date="2023-06" db="EMBL/GenBank/DDBJ databases">
        <authorList>
            <consortium name="Lawrence Berkeley National Laboratory"/>
            <person name="Haridas S."/>
            <person name="Hensen N."/>
            <person name="Bonometti L."/>
            <person name="Westerberg I."/>
            <person name="Brannstrom I.O."/>
            <person name="Guillou S."/>
            <person name="Cros-Aarteil S."/>
            <person name="Calhoun S."/>
            <person name="Kuo A."/>
            <person name="Mondo S."/>
            <person name="Pangilinan J."/>
            <person name="Riley R."/>
            <person name="Labutti K."/>
            <person name="Andreopoulos B."/>
            <person name="Lipzen A."/>
            <person name="Chen C."/>
            <person name="Yanf M."/>
            <person name="Daum C."/>
            <person name="Ng V."/>
            <person name="Clum A."/>
            <person name="Steindorff A."/>
            <person name="Ohm R."/>
            <person name="Martin F."/>
            <person name="Silar P."/>
            <person name="Natvig D."/>
            <person name="Lalanne C."/>
            <person name="Gautier V."/>
            <person name="Ament-Velasquez S.L."/>
            <person name="Kruys A."/>
            <person name="Hutchinson M.I."/>
            <person name="Powell A.J."/>
            <person name="Barry K."/>
            <person name="Miller A.N."/>
            <person name="Grigoriev I.V."/>
            <person name="Debuchy R."/>
            <person name="Gladieux P."/>
            <person name="Thoren M.H."/>
            <person name="Johannesson H."/>
        </authorList>
    </citation>
    <scope>NUCLEOTIDE SEQUENCE</scope>
    <source>
        <strain evidence="3">CBS 958.72</strain>
    </source>
</reference>
<reference evidence="3" key="1">
    <citation type="journal article" date="2023" name="Mol. Phylogenet. Evol.">
        <title>Genome-scale phylogeny and comparative genomics of the fungal order Sordariales.</title>
        <authorList>
            <person name="Hensen N."/>
            <person name="Bonometti L."/>
            <person name="Westerberg I."/>
            <person name="Brannstrom I.O."/>
            <person name="Guillou S."/>
            <person name="Cros-Aarteil S."/>
            <person name="Calhoun S."/>
            <person name="Haridas S."/>
            <person name="Kuo A."/>
            <person name="Mondo S."/>
            <person name="Pangilinan J."/>
            <person name="Riley R."/>
            <person name="LaButti K."/>
            <person name="Andreopoulos B."/>
            <person name="Lipzen A."/>
            <person name="Chen C."/>
            <person name="Yan M."/>
            <person name="Daum C."/>
            <person name="Ng V."/>
            <person name="Clum A."/>
            <person name="Steindorff A."/>
            <person name="Ohm R.A."/>
            <person name="Martin F."/>
            <person name="Silar P."/>
            <person name="Natvig D.O."/>
            <person name="Lalanne C."/>
            <person name="Gautier V."/>
            <person name="Ament-Velasquez S.L."/>
            <person name="Kruys A."/>
            <person name="Hutchinson M.I."/>
            <person name="Powell A.J."/>
            <person name="Barry K."/>
            <person name="Miller A.N."/>
            <person name="Grigoriev I.V."/>
            <person name="Debuchy R."/>
            <person name="Gladieux P."/>
            <person name="Hiltunen Thoren M."/>
            <person name="Johannesson H."/>
        </authorList>
    </citation>
    <scope>NUCLEOTIDE SEQUENCE</scope>
    <source>
        <strain evidence="3">CBS 958.72</strain>
    </source>
</reference>
<evidence type="ECO:0000313" key="4">
    <source>
        <dbReference type="Proteomes" id="UP001287356"/>
    </source>
</evidence>
<feature type="coiled-coil region" evidence="1">
    <location>
        <begin position="170"/>
        <end position="211"/>
    </location>
</feature>
<dbReference type="Proteomes" id="UP001287356">
    <property type="component" value="Unassembled WGS sequence"/>
</dbReference>
<keyword evidence="4" id="KW-1185">Reference proteome</keyword>
<feature type="region of interest" description="Disordered" evidence="2">
    <location>
        <begin position="683"/>
        <end position="718"/>
    </location>
</feature>
<comment type="caution">
    <text evidence="3">The sequence shown here is derived from an EMBL/GenBank/DDBJ whole genome shotgun (WGS) entry which is preliminary data.</text>
</comment>
<organism evidence="3 4">
    <name type="scientific">Lasiosphaeria ovina</name>
    <dbReference type="NCBI Taxonomy" id="92902"/>
    <lineage>
        <taxon>Eukaryota</taxon>
        <taxon>Fungi</taxon>
        <taxon>Dikarya</taxon>
        <taxon>Ascomycota</taxon>
        <taxon>Pezizomycotina</taxon>
        <taxon>Sordariomycetes</taxon>
        <taxon>Sordariomycetidae</taxon>
        <taxon>Sordariales</taxon>
        <taxon>Lasiosphaeriaceae</taxon>
        <taxon>Lasiosphaeria</taxon>
    </lineage>
</organism>
<gene>
    <name evidence="3" type="ORF">B0T24DRAFT_689688</name>
</gene>
<evidence type="ECO:0000256" key="2">
    <source>
        <dbReference type="SAM" id="MobiDB-lite"/>
    </source>
</evidence>
<name>A0AAE0TYT1_9PEZI</name>
<dbReference type="AlphaFoldDB" id="A0AAE0TYT1"/>
<feature type="compositionally biased region" description="Polar residues" evidence="2">
    <location>
        <begin position="709"/>
        <end position="718"/>
    </location>
</feature>
<feature type="non-terminal residue" evidence="3">
    <location>
        <position position="1"/>
    </location>
</feature>
<sequence>INHQFMIEIVGLLNHYTIKQNSALKEREADYEEKIKIFTEKLQVKTEAVAQHAARIKSQTTEINSLHKSRAAMEDQIRCMEGKIEASQVQTKTAEDRYRSLREHLNFAVEEQQNLYHLTKKHYEDAMEQARAMEQAQKATAEEAVQKADMIREQMLEKVRLVVAQNKMEAQELYTKINSLTLQIQDKDAELQQEKKATQTLSEELHNLQASSRGFEALSAQNQQMTEKLNAQLGRSVELQTKFEENTHEKLTSMTEKLENLVNLTTSQPDLLAGVRELHHEAADSVASKLKSFFESHGSNKESTDQLVEVVNTQMGKILEQLDNQQDALGQKLEKKLEENGTLSSLLKTKEAECQQREAEVDEMRKVSLRQMDKIRSLQEEIHEMETAIYDSTEKYHRLQDSETEVSCLTETLSAKESMIAELEKKLEAKDGTYRAEVQQFTASVLGFNKTIQTMDSTLKATADKAVSIARMEAKVEIEKAKTEAKEVLHRTQQQLDYMTSQTTSLKQALHEKEQKERDGIATTESLRESLSIAEERYKTMADDVKQQAAKAEQFRNQESAKLQKITTELDAAMERGLKSDGDFRRLCVKANAFFDVLKQWTTKEGLITEIDISFDTFFGDGEADETGPKLVQALGKLMDSLRSHALVGRGPSEPLRETNRDAEHHFQSEDILSQLSSLDGSNSAYYRDHQGDSRSTLNKDEGIDTPGNGDQSGITFPSNDFTVLQARNRRVVVRSPANDLGGPVPPSIDQEKKQRSLARQPKSILKRITGSMSQHGDAQESS</sequence>
<dbReference type="EMBL" id="JAULSN010000001">
    <property type="protein sequence ID" value="KAK3384531.1"/>
    <property type="molecule type" value="Genomic_DNA"/>
</dbReference>